<name>A0AA89BIY7_9ASTE</name>
<keyword evidence="2" id="KW-1185">Reference proteome</keyword>
<dbReference type="PANTHER" id="PTHR36379">
    <property type="entry name" value="PROTEIN PRD1"/>
    <property type="match status" value="1"/>
</dbReference>
<dbReference type="GO" id="GO:0042138">
    <property type="term" value="P:meiotic DNA double-strand break formation"/>
    <property type="evidence" value="ECO:0007669"/>
    <property type="project" value="InterPro"/>
</dbReference>
<organism evidence="1 2">
    <name type="scientific">Escallonia herrerae</name>
    <dbReference type="NCBI Taxonomy" id="1293975"/>
    <lineage>
        <taxon>Eukaryota</taxon>
        <taxon>Viridiplantae</taxon>
        <taxon>Streptophyta</taxon>
        <taxon>Embryophyta</taxon>
        <taxon>Tracheophyta</taxon>
        <taxon>Spermatophyta</taxon>
        <taxon>Magnoliopsida</taxon>
        <taxon>eudicotyledons</taxon>
        <taxon>Gunneridae</taxon>
        <taxon>Pentapetalae</taxon>
        <taxon>asterids</taxon>
        <taxon>campanulids</taxon>
        <taxon>Escalloniales</taxon>
        <taxon>Escalloniaceae</taxon>
        <taxon>Escallonia</taxon>
    </lineage>
</organism>
<accession>A0AA89BIY7</accession>
<dbReference type="Proteomes" id="UP001188597">
    <property type="component" value="Unassembled WGS sequence"/>
</dbReference>
<gene>
    <name evidence="1" type="ORF">RJ639_031453</name>
</gene>
<proteinExistence type="predicted"/>
<dbReference type="EMBL" id="JAVXUP010000098">
    <property type="protein sequence ID" value="KAK3038357.1"/>
    <property type="molecule type" value="Genomic_DNA"/>
</dbReference>
<dbReference type="Gene3D" id="1.25.10.10">
    <property type="entry name" value="Leucine-rich Repeat Variant"/>
    <property type="match status" value="1"/>
</dbReference>
<evidence type="ECO:0008006" key="3">
    <source>
        <dbReference type="Google" id="ProtNLM"/>
    </source>
</evidence>
<protein>
    <recommendedName>
        <fullName evidence="3">Protein PRD1</fullName>
    </recommendedName>
</protein>
<dbReference type="InterPro" id="IPR011989">
    <property type="entry name" value="ARM-like"/>
</dbReference>
<evidence type="ECO:0000313" key="1">
    <source>
        <dbReference type="EMBL" id="KAK3038357.1"/>
    </source>
</evidence>
<sequence>MHFTDESHHPYSPPLSPSTCSQGHRSSLILQTLEGGSICLVCLSNLISNSNSPTLHVSYALSQLSHALSQPQFLYVLLTYHPYFLVAPLVAALSSFEDEPIAKQIVNLISDICGFGDSSIYSEFVARISVLLSSGALAWSCRHVYTLHCLGVLLDYRKNYQHLYIKDKYALVSNLVTGLQLPSEVIQGEVLFVLYKISLLQHEKKDDDGIDVLSAYCPMLLHLSLEVLMKTESDDVRLNCVALLSVLAQRGLFVNACGNGVSSKDPFEADNFRQTTMHVLDGPSLNLLFAEAIKAPLLSSDTQVQIGTLDLIFLYLSWESDARKQSQILIEENIADYVFENLRLSGCKDPVVSSCLQVLDILSVAEQAFRQRLAIGFTSLVPVLRYVAEVPFHPVQLQTLKIIWNCISNCPGIVSTTHIDEIGVILAGMLKKHLDGLIGMLPETFTIACSVLVALMTSPSSRGTSRLAVSVQDAPRNALLTCLSLYGNHPSQLLHSLYLLKEAYAYSHEADPTNSSYLELRNCILDAYKTNLLPWFLTSINDIEEDIALGVIESLHSVLLQDSEIESKDFANVLVSSSWFSYSFKCLGLFPTEKMKRRIYLMFSSIVDVLLGNDCGQLIRDAVMNLPTDPIDLLFVLGQKSFNNLTMFFCQYAVLLILHISSFYDDRLADDKIVLASLEQYIILNSSKLLYEAAEQVIVEVLVNLYGLYRGLAKMSYQIPYSHEAEKILFHLMAEKEWNIFHMRIHLTSLKWLFQQEKICKSLSNQVLKLCRCNGSFRHHMVVHSHINQNIDVHAIAELVASGDNFGAKILVCLLGELVEEGREEHDIIAVLNVVATIVDTFPATSDQLCLHGIGGVIQNLYYHPRLSSSSETIIVVSKLMFGLLGMVQSRSLSGDETWHAVTIKLIDYLIRTVAIDGWTQECLIVLGILSLILQHSTSQVLVEASKTILLSDPLVSVINNTIYDACSTGPALADCNEGTKTGESLIFVLLLYYYSLRSVHAIFPGTFDWQSLLADDSGKRLISVIHIHCHDLCRLMHFGPPMVKLITSFCLLELFSRITDQKSRKSDHLKCRERYLPSLMAILEGLVFCSDIRVAMNCALCLSVILCWGMQDMETRVVRQNNWCRLIVEELVMSLATPCLASKSFMVHHKPAVHVAVSLLKLHKIHQWMTCVLDDDCISGIIQNLSSDSVTCEMVLLFRELLNCGYLNSEHIAGLNQVFQACRKCMYDYQDASTEDDISKVAVISDDSGKVCEFLINLMSSQHSRGVKVRNKGLLEEIELFCKSLTEEDGV</sequence>
<dbReference type="PANTHER" id="PTHR36379:SF1">
    <property type="entry name" value="PUTATIVE RECOMBINATION INITIATION DEFECT 1-RELATED"/>
    <property type="match status" value="1"/>
</dbReference>
<comment type="caution">
    <text evidence="1">The sequence shown here is derived from an EMBL/GenBank/DDBJ whole genome shotgun (WGS) entry which is preliminary data.</text>
</comment>
<evidence type="ECO:0000313" key="2">
    <source>
        <dbReference type="Proteomes" id="UP001188597"/>
    </source>
</evidence>
<dbReference type="InterPro" id="IPR044968">
    <property type="entry name" value="PRD1"/>
</dbReference>
<reference evidence="1" key="1">
    <citation type="submission" date="2022-12" db="EMBL/GenBank/DDBJ databases">
        <title>Draft genome assemblies for two species of Escallonia (Escalloniales).</title>
        <authorList>
            <person name="Chanderbali A."/>
            <person name="Dervinis C."/>
            <person name="Anghel I."/>
            <person name="Soltis D."/>
            <person name="Soltis P."/>
            <person name="Zapata F."/>
        </authorList>
    </citation>
    <scope>NUCLEOTIDE SEQUENCE</scope>
    <source>
        <strain evidence="1">UCBG64.0493</strain>
        <tissue evidence="1">Leaf</tissue>
    </source>
</reference>